<protein>
    <submittedName>
        <fullName evidence="1">Uncharacterized protein</fullName>
    </submittedName>
</protein>
<gene>
    <name evidence="1" type="ORF">GCM10008961_30010</name>
</gene>
<evidence type="ECO:0000313" key="2">
    <source>
        <dbReference type="Proteomes" id="UP000620633"/>
    </source>
</evidence>
<dbReference type="RefSeq" id="WP_189103067.1">
    <property type="nucleotide sequence ID" value="NZ_BMQO01000019.1"/>
</dbReference>
<accession>A0ABQ2SSC6</accession>
<name>A0ABQ2SSC6_9DEIO</name>
<proteinExistence type="predicted"/>
<organism evidence="1 2">
    <name type="scientific">Deinococcus knuensis</name>
    <dbReference type="NCBI Taxonomy" id="1837380"/>
    <lineage>
        <taxon>Bacteria</taxon>
        <taxon>Thermotogati</taxon>
        <taxon>Deinococcota</taxon>
        <taxon>Deinococci</taxon>
        <taxon>Deinococcales</taxon>
        <taxon>Deinococcaceae</taxon>
        <taxon>Deinococcus</taxon>
    </lineage>
</organism>
<sequence>MDERKEQGLLRLIAARQPGTLERIRRRTDLTPTLLEALSQYDPVDPMDERYLYLAVTNWNGGPDLLEQQQACFEQVVSELAEQRREGLPEGSFRPVLSTEIVNFPGLVLLAERGSSDDIQWLLNQPLVCPLQEFPRGWPFPWTLEPVGLELLRGRLKRVPFEYRQVALFDLLAQALEANPALDEIPADELWRLTHWWAALPGVTERQWAALTVRPTLREAVASVREVKINGELHHRLYLWATGRDDRPLMRSLLRGREALSDEAYLELAGRVSVEDRAAAILAGGMTPRVIDELLEDPELTRELLDPRGEGAVLSIPVVHGFSERFADRIQERFGLRLDRAII</sequence>
<dbReference type="Proteomes" id="UP000620633">
    <property type="component" value="Unassembled WGS sequence"/>
</dbReference>
<keyword evidence="2" id="KW-1185">Reference proteome</keyword>
<evidence type="ECO:0000313" key="1">
    <source>
        <dbReference type="EMBL" id="GGS36405.1"/>
    </source>
</evidence>
<reference evidence="2" key="1">
    <citation type="journal article" date="2019" name="Int. J. Syst. Evol. Microbiol.">
        <title>The Global Catalogue of Microorganisms (GCM) 10K type strain sequencing project: providing services to taxonomists for standard genome sequencing and annotation.</title>
        <authorList>
            <consortium name="The Broad Institute Genomics Platform"/>
            <consortium name="The Broad Institute Genome Sequencing Center for Infectious Disease"/>
            <person name="Wu L."/>
            <person name="Ma J."/>
        </authorList>
    </citation>
    <scope>NUCLEOTIDE SEQUENCE [LARGE SCALE GENOMIC DNA]</scope>
    <source>
        <strain evidence="2">JCM 31406</strain>
    </source>
</reference>
<dbReference type="EMBL" id="BMQO01000019">
    <property type="protein sequence ID" value="GGS36405.1"/>
    <property type="molecule type" value="Genomic_DNA"/>
</dbReference>
<comment type="caution">
    <text evidence="1">The sequence shown here is derived from an EMBL/GenBank/DDBJ whole genome shotgun (WGS) entry which is preliminary data.</text>
</comment>